<evidence type="ECO:0000256" key="3">
    <source>
        <dbReference type="ARBA" id="ARBA00022989"/>
    </source>
</evidence>
<feature type="transmembrane region" description="Helical" evidence="6">
    <location>
        <begin position="184"/>
        <end position="201"/>
    </location>
</feature>
<evidence type="ECO:0000256" key="5">
    <source>
        <dbReference type="ARBA" id="ARBA00023180"/>
    </source>
</evidence>
<evidence type="ECO:0000256" key="1">
    <source>
        <dbReference type="ARBA" id="ARBA00004141"/>
    </source>
</evidence>
<comment type="caution">
    <text evidence="7">The sequence shown here is derived from an EMBL/GenBank/DDBJ whole genome shotgun (WGS) entry which is preliminary data.</text>
</comment>
<accession>A0A8H5KV50</accession>
<gene>
    <name evidence="7" type="ORF">FPCIR_10922</name>
</gene>
<evidence type="ECO:0000256" key="6">
    <source>
        <dbReference type="SAM" id="Phobius"/>
    </source>
</evidence>
<dbReference type="SUPFAM" id="SSF103473">
    <property type="entry name" value="MFS general substrate transporter"/>
    <property type="match status" value="1"/>
</dbReference>
<reference evidence="7 8" key="1">
    <citation type="submission" date="2020-05" db="EMBL/GenBank/DDBJ databases">
        <title>Identification and distribution of gene clusters putatively required for synthesis of sphingolipid metabolism inhibitors in phylogenetically diverse species of the filamentous fungus Fusarium.</title>
        <authorList>
            <person name="Kim H.-S."/>
            <person name="Busman M."/>
            <person name="Brown D.W."/>
            <person name="Divon H."/>
            <person name="Uhlig S."/>
            <person name="Proctor R.H."/>
        </authorList>
    </citation>
    <scope>NUCLEOTIDE SEQUENCE [LARGE SCALE GENOMIC DNA]</scope>
    <source>
        <strain evidence="7 8">NRRL 36939</strain>
    </source>
</reference>
<dbReference type="Gene3D" id="1.20.1250.20">
    <property type="entry name" value="MFS general substrate transporter like domains"/>
    <property type="match status" value="2"/>
</dbReference>
<dbReference type="EMBL" id="JAAOAS010000327">
    <property type="protein sequence ID" value="KAF5579857.1"/>
    <property type="molecule type" value="Genomic_DNA"/>
</dbReference>
<keyword evidence="2 6" id="KW-0812">Transmembrane</keyword>
<keyword evidence="5" id="KW-0325">Glycoprotein</keyword>
<dbReference type="PANTHER" id="PTHR23502">
    <property type="entry name" value="MAJOR FACILITATOR SUPERFAMILY"/>
    <property type="match status" value="1"/>
</dbReference>
<feature type="transmembrane region" description="Helical" evidence="6">
    <location>
        <begin position="96"/>
        <end position="114"/>
    </location>
</feature>
<feature type="transmembrane region" description="Helical" evidence="6">
    <location>
        <begin position="403"/>
        <end position="422"/>
    </location>
</feature>
<keyword evidence="8" id="KW-1185">Reference proteome</keyword>
<organism evidence="7 8">
    <name type="scientific">Fusarium pseudocircinatum</name>
    <dbReference type="NCBI Taxonomy" id="56676"/>
    <lineage>
        <taxon>Eukaryota</taxon>
        <taxon>Fungi</taxon>
        <taxon>Dikarya</taxon>
        <taxon>Ascomycota</taxon>
        <taxon>Pezizomycotina</taxon>
        <taxon>Sordariomycetes</taxon>
        <taxon>Hypocreomycetidae</taxon>
        <taxon>Hypocreales</taxon>
        <taxon>Nectriaceae</taxon>
        <taxon>Fusarium</taxon>
        <taxon>Fusarium fujikuroi species complex</taxon>
    </lineage>
</organism>
<keyword evidence="4 6" id="KW-0472">Membrane</keyword>
<proteinExistence type="predicted"/>
<dbReference type="Pfam" id="PF07690">
    <property type="entry name" value="MFS_1"/>
    <property type="match status" value="1"/>
</dbReference>
<evidence type="ECO:0000256" key="2">
    <source>
        <dbReference type="ARBA" id="ARBA00022692"/>
    </source>
</evidence>
<feature type="transmembrane region" description="Helical" evidence="6">
    <location>
        <begin position="369"/>
        <end position="391"/>
    </location>
</feature>
<dbReference type="Proteomes" id="UP000546213">
    <property type="component" value="Unassembled WGS sequence"/>
</dbReference>
<dbReference type="GO" id="GO:0005886">
    <property type="term" value="C:plasma membrane"/>
    <property type="evidence" value="ECO:0007669"/>
    <property type="project" value="TreeGrafter"/>
</dbReference>
<dbReference type="AlphaFoldDB" id="A0A8H5KV50"/>
<feature type="transmembrane region" description="Helical" evidence="6">
    <location>
        <begin position="255"/>
        <end position="280"/>
    </location>
</feature>
<feature type="transmembrane region" description="Helical" evidence="6">
    <location>
        <begin position="300"/>
        <end position="321"/>
    </location>
</feature>
<evidence type="ECO:0000313" key="7">
    <source>
        <dbReference type="EMBL" id="KAF5579857.1"/>
    </source>
</evidence>
<comment type="subcellular location">
    <subcellularLocation>
        <location evidence="1">Membrane</location>
        <topology evidence="1">Multi-pass membrane protein</topology>
    </subcellularLocation>
</comment>
<dbReference type="InterPro" id="IPR011701">
    <property type="entry name" value="MFS"/>
</dbReference>
<sequence>MIEKNNDAASFVHKETLGNVRLRDEGNNIILVPTPSNSPNDPLNWPKAYRYYIAGVVSLAIFLTNFVAAGPSVAMIDMATDYFGAGPDLPDSISKTSYFITATTLMQGMSNLIWMPLVVKFGRRPIYVISFVLFTVTTFWAGGASTYGSTLAARILLGFSSGAADCLAPLTISDTFFLHERGTIMAYSLLFYPSIGLLSLIRRDTEIETAANASELGSQPAPSHKSSLRVYWKSLSLYGGIRTQESFSKLFVRPIILIILPPVLWATLIMAAAIGFLVAITSNYASPFSTLYNFKPWQSGLCFLASPIGALAGNFCGGYVSDRTADYFTKRNNGIRSPEMRLPAIAISLITGPLGLILYGIGVADAHHWIVPTVGIGLSTNISLVYTIDVYRPIAGEIAVTQYAYKSAFGFLLSFYTNPWINKSGYKAAFGAMAGILGGIIFLGAPIFIYGKRIRNTTWRWKIIRSLAHWEEDREVGE</sequence>
<evidence type="ECO:0000256" key="4">
    <source>
        <dbReference type="ARBA" id="ARBA00023136"/>
    </source>
</evidence>
<dbReference type="GO" id="GO:0022857">
    <property type="term" value="F:transmembrane transporter activity"/>
    <property type="evidence" value="ECO:0007669"/>
    <property type="project" value="InterPro"/>
</dbReference>
<evidence type="ECO:0000313" key="8">
    <source>
        <dbReference type="Proteomes" id="UP000546213"/>
    </source>
</evidence>
<dbReference type="InterPro" id="IPR036259">
    <property type="entry name" value="MFS_trans_sf"/>
</dbReference>
<name>A0A8H5KV50_9HYPO</name>
<dbReference type="PANTHER" id="PTHR23502:SF34">
    <property type="entry name" value="PROTEIN HOL1"/>
    <property type="match status" value="1"/>
</dbReference>
<feature type="transmembrane region" description="Helical" evidence="6">
    <location>
        <begin position="126"/>
        <end position="147"/>
    </location>
</feature>
<keyword evidence="3 6" id="KW-1133">Transmembrane helix</keyword>
<feature type="transmembrane region" description="Helical" evidence="6">
    <location>
        <begin position="342"/>
        <end position="363"/>
    </location>
</feature>
<protein>
    <submittedName>
        <fullName evidence="7">HOL1</fullName>
    </submittedName>
</protein>
<feature type="transmembrane region" description="Helical" evidence="6">
    <location>
        <begin position="51"/>
        <end position="76"/>
    </location>
</feature>
<dbReference type="OrthoDB" id="2585655at2759"/>
<feature type="transmembrane region" description="Helical" evidence="6">
    <location>
        <begin position="428"/>
        <end position="450"/>
    </location>
</feature>